<dbReference type="GO" id="GO:0006508">
    <property type="term" value="P:proteolysis"/>
    <property type="evidence" value="ECO:0007669"/>
    <property type="project" value="TreeGrafter"/>
</dbReference>
<gene>
    <name evidence="2" type="ORF">TELCIR_06966</name>
</gene>
<evidence type="ECO:0000259" key="1">
    <source>
        <dbReference type="Pfam" id="PF01433"/>
    </source>
</evidence>
<dbReference type="GO" id="GO:0005737">
    <property type="term" value="C:cytoplasm"/>
    <property type="evidence" value="ECO:0007669"/>
    <property type="project" value="TreeGrafter"/>
</dbReference>
<dbReference type="InterPro" id="IPR014782">
    <property type="entry name" value="Peptidase_M1_dom"/>
</dbReference>
<dbReference type="Pfam" id="PF01433">
    <property type="entry name" value="Peptidase_M1"/>
    <property type="match status" value="1"/>
</dbReference>
<dbReference type="Gene3D" id="1.10.390.10">
    <property type="entry name" value="Neutral Protease Domain 2"/>
    <property type="match status" value="1"/>
</dbReference>
<dbReference type="EMBL" id="KZ346040">
    <property type="protein sequence ID" value="PIO71147.1"/>
    <property type="molecule type" value="Genomic_DNA"/>
</dbReference>
<name>A0A2G9ULQ1_TELCI</name>
<dbReference type="GO" id="GO:0016020">
    <property type="term" value="C:membrane"/>
    <property type="evidence" value="ECO:0007669"/>
    <property type="project" value="TreeGrafter"/>
</dbReference>
<dbReference type="GO" id="GO:0042277">
    <property type="term" value="F:peptide binding"/>
    <property type="evidence" value="ECO:0007669"/>
    <property type="project" value="TreeGrafter"/>
</dbReference>
<dbReference type="AlphaFoldDB" id="A0A2G9ULQ1"/>
<accession>A0A2G9ULQ1</accession>
<dbReference type="InterPro" id="IPR027268">
    <property type="entry name" value="Peptidase_M4/M1_CTD_sf"/>
</dbReference>
<reference evidence="2 3" key="1">
    <citation type="submission" date="2015-09" db="EMBL/GenBank/DDBJ databases">
        <title>Draft genome of the parasitic nematode Teladorsagia circumcincta isolate WARC Sus (inbred).</title>
        <authorList>
            <person name="Mitreva M."/>
        </authorList>
    </citation>
    <scope>NUCLEOTIDE SEQUENCE [LARGE SCALE GENOMIC DNA]</scope>
    <source>
        <strain evidence="2 3">S</strain>
    </source>
</reference>
<dbReference type="InterPro" id="IPR050344">
    <property type="entry name" value="Peptidase_M1_aminopeptidases"/>
</dbReference>
<evidence type="ECO:0000313" key="2">
    <source>
        <dbReference type="EMBL" id="PIO71147.1"/>
    </source>
</evidence>
<protein>
    <recommendedName>
        <fullName evidence="1">Peptidase M1 membrane alanine aminopeptidase domain-containing protein</fullName>
    </recommendedName>
</protein>
<keyword evidence="3" id="KW-1185">Reference proteome</keyword>
<dbReference type="GO" id="GO:0043171">
    <property type="term" value="P:peptide catabolic process"/>
    <property type="evidence" value="ECO:0007669"/>
    <property type="project" value="TreeGrafter"/>
</dbReference>
<dbReference type="SUPFAM" id="SSF55486">
    <property type="entry name" value="Metalloproteases ('zincins'), catalytic domain"/>
    <property type="match status" value="1"/>
</dbReference>
<sequence length="155" mass="18249">MSSYLLAISVQEFEFVERITETGLRFRVWSQPERINTTSYALNFAVKCLEFFEDYLEFKYPLDKLDLVALPDFFSSAMENWGLNNYKEDVLLYREDLHSLDDRYTIEFVIAHDAQFIISCAVHKQRLIIFNWKAIGIIPPPKDKLLQKSQALPPF</sequence>
<dbReference type="GO" id="GO:0008270">
    <property type="term" value="F:zinc ion binding"/>
    <property type="evidence" value="ECO:0007669"/>
    <property type="project" value="InterPro"/>
</dbReference>
<organism evidence="2 3">
    <name type="scientific">Teladorsagia circumcincta</name>
    <name type="common">Brown stomach worm</name>
    <name type="synonym">Ostertagia circumcincta</name>
    <dbReference type="NCBI Taxonomy" id="45464"/>
    <lineage>
        <taxon>Eukaryota</taxon>
        <taxon>Metazoa</taxon>
        <taxon>Ecdysozoa</taxon>
        <taxon>Nematoda</taxon>
        <taxon>Chromadorea</taxon>
        <taxon>Rhabditida</taxon>
        <taxon>Rhabditina</taxon>
        <taxon>Rhabditomorpha</taxon>
        <taxon>Strongyloidea</taxon>
        <taxon>Trichostrongylidae</taxon>
        <taxon>Teladorsagia</taxon>
    </lineage>
</organism>
<proteinExistence type="predicted"/>
<dbReference type="GO" id="GO:0005615">
    <property type="term" value="C:extracellular space"/>
    <property type="evidence" value="ECO:0007669"/>
    <property type="project" value="TreeGrafter"/>
</dbReference>
<dbReference type="Proteomes" id="UP000230423">
    <property type="component" value="Unassembled WGS sequence"/>
</dbReference>
<dbReference type="PANTHER" id="PTHR11533">
    <property type="entry name" value="PROTEASE M1 ZINC METALLOPROTEASE"/>
    <property type="match status" value="1"/>
</dbReference>
<evidence type="ECO:0000313" key="3">
    <source>
        <dbReference type="Proteomes" id="UP000230423"/>
    </source>
</evidence>
<dbReference type="GO" id="GO:0070006">
    <property type="term" value="F:metalloaminopeptidase activity"/>
    <property type="evidence" value="ECO:0007669"/>
    <property type="project" value="TreeGrafter"/>
</dbReference>
<dbReference type="PANTHER" id="PTHR11533:SF299">
    <property type="entry name" value="AMINOPEPTIDASE"/>
    <property type="match status" value="1"/>
</dbReference>
<feature type="domain" description="Peptidase M1 membrane alanine aminopeptidase" evidence="1">
    <location>
        <begin position="40"/>
        <end position="113"/>
    </location>
</feature>
<dbReference type="OrthoDB" id="6337587at2759"/>